<dbReference type="Gene3D" id="2.60.200.40">
    <property type="match status" value="1"/>
</dbReference>
<protein>
    <recommendedName>
        <fullName evidence="1">Histone H1</fullName>
    </recommendedName>
</protein>
<feature type="compositionally biased region" description="Basic residues" evidence="3">
    <location>
        <begin position="134"/>
        <end position="153"/>
    </location>
</feature>
<feature type="domain" description="DH" evidence="5">
    <location>
        <begin position="938"/>
        <end position="1127"/>
    </location>
</feature>
<dbReference type="PROSITE" id="PS51504">
    <property type="entry name" value="H15"/>
    <property type="match status" value="1"/>
</dbReference>
<name>A0A4T0FGA0_9BASI</name>
<feature type="region of interest" description="Disordered" evidence="3">
    <location>
        <begin position="108"/>
        <end position="164"/>
    </location>
</feature>
<dbReference type="SMART" id="SM00325">
    <property type="entry name" value="RhoGEF"/>
    <property type="match status" value="1"/>
</dbReference>
<evidence type="ECO:0000313" key="10">
    <source>
        <dbReference type="Proteomes" id="UP000310189"/>
    </source>
</evidence>
<dbReference type="Pfam" id="PF00621">
    <property type="entry name" value="RhoGEF"/>
    <property type="match status" value="1"/>
</dbReference>
<dbReference type="GO" id="GO:0016301">
    <property type="term" value="F:kinase activity"/>
    <property type="evidence" value="ECO:0007669"/>
    <property type="project" value="InterPro"/>
</dbReference>
<evidence type="ECO:0000313" key="9">
    <source>
        <dbReference type="EMBL" id="TIA87387.1"/>
    </source>
</evidence>
<sequence length="1695" mass="189684">MANKAKDSHPSYEDMLISHCVSASLLLAPVTLPALHPFPAKLTRRDRECINEANDRAGVSRSTLKKFLSNNYKIDPESKTTSNNISRSVKKGIDNKIFVCPKGPTGKVKLAPATSAKKRSASDSSESDDDKVVSKTKRVAKKAPTRSVAKKAPAKVAAKAAQPTKVVTGKTASGRAITTTSHANQVKKNVVPAAKKTSSSTTRKVAEKKQPATKTLTNKKTDAKKPAARKARASQQAQKVKKPASAPAKKPVAVKAVDGNTVTNRRKSTRKTSSYNSTMIVIYNPFAGDKLADKYVAEYIVPALEKSGRAAELYRTEYEGHAEEIAAKLAQRGTALEICLIGGDSTTHEFLSGLSASSSVQAEIRLVIVPLGTANALYHSLHSESLLDRSSLEYRLLSFNSFINGSDNVTKLPLSEVVVDGKEKRVGHVVVSTAVHAALLHRSEELRVVDTSVERFKTAFMQVCTQWTEGVARLSQCRKYSNGSFGEVSADISLEGPFTYLLASHIDRLEESFVIAPHSKPSEHLYVVIVRPTRDLRVREHLDKKEYDAARRTAAEVLTNVMYAAYDNGKHVGMQYDNGENVVEYFSAESMSFKAENKGNFVCVDGGLIELQDSYKTSSRSLDMTREFIAFPEPEVGGRRLSEITNNVQQPPSYEDSITSSLSHHAGDQADVRPSTSSLQSSGSIRHSHPTPPPVPARPHQYHSISHIKQSDSINDGYTDAVLHQNVQPLKIHKRESFRPQPPTPISPAISDRYSIPDQASLSPTSATQRPRHPHSRTSSIFSVESRVEPFYDRNVNEDDDTALNKLTLEEQEEQDLAQAIELSKAETSQPFAYDDNDSNTISSHTHGGDMSMDSHRSYSTANTSSYDPSGGPYSWVNPSDVTWNQDESTFVKKEKMRQHVENHNLRKWQEDMDDVTSEWHQLVNEETLQAFDKAEIARQSALFEFMRTEKSYYNDLLFLEEVFVPPIRDTSMIPRERREQFLNDAVYNLSNLVANHRRGLMRIFERQNEEHPLIESVADLILRACIIWQDDYEAYIKHWPIQEATLKSEMQSNKKFADHLEACHRHPKAQRQSIIALLQRPVFRLPRYPLLLNRMLEYTPDDHADRHDLPVASRAISDIAKSTQPGIELSNNKVKFWEMASALDFKVGELHDIDLLNDTRTLLHDGVLFKRQRTATDLHGWHAKRLIILDNYILITEPTQKKKTDPIRYMLTSRPIPLELANIEEENLSPTHRTNCLLADERRADGSRILFTHTEPEREVYGFVMSNVGSGKVYKLYATSPQERDAWKARISEAITIRQAFVDANKILTSRTLTDNYFQQSVLANTDKNDKSGSNRINSSSTFSWGTRKYVAFSTPSGVYLGYEDDRESYRKVVGLKGVDGVSVLAQFSLLILLVDGQLYGYDLEEICPTSSRGPRRQFGRVRLCSSSERVTHYTIGSTVGSKAIIAYVSNKLLSKSQVQFFEPLPINNRVQAFNDAHKVKKPKRDVWLRQAMPPVALQTTGTAKVLFPFPSSRHVAIVEDSTVCVLDPSNNRRTLVLPQLHGRQSAVFKDRQQVAQYKANVAAISESLYKGKTKAVELFTTRSGEYILIYDSFGLFIDHKGVPLKNANVIRWNGKVESAAVAGEYLVLFYQEHMEVREKISGKLLQGVKLAKDVRMLSRGSVGGESLVVADRIQTRSHSFVGTFDHAFALNAH</sequence>
<dbReference type="CDD" id="cd00160">
    <property type="entry name" value="RhoGEF"/>
    <property type="match status" value="1"/>
</dbReference>
<dbReference type="Gene3D" id="2.30.29.30">
    <property type="entry name" value="Pleckstrin-homology domain (PH domain)/Phosphotyrosine-binding domain (PTB)"/>
    <property type="match status" value="1"/>
</dbReference>
<dbReference type="InterPro" id="IPR005818">
    <property type="entry name" value="Histone_H1/H5_H15"/>
</dbReference>
<gene>
    <name evidence="9" type="ORF">E3P99_03195</name>
</gene>
<dbReference type="PROSITE" id="PS50219">
    <property type="entry name" value="CNH"/>
    <property type="match status" value="1"/>
</dbReference>
<dbReference type="PROSITE" id="PS50146">
    <property type="entry name" value="DAGK"/>
    <property type="match status" value="1"/>
</dbReference>
<dbReference type="GO" id="GO:0006334">
    <property type="term" value="P:nucleosome assembly"/>
    <property type="evidence" value="ECO:0007669"/>
    <property type="project" value="InterPro"/>
</dbReference>
<dbReference type="SUPFAM" id="SSF50729">
    <property type="entry name" value="PH domain-like"/>
    <property type="match status" value="1"/>
</dbReference>
<dbReference type="Pfam" id="PF00538">
    <property type="entry name" value="Linker_histone"/>
    <property type="match status" value="1"/>
</dbReference>
<dbReference type="Pfam" id="PF00781">
    <property type="entry name" value="DAGK_cat"/>
    <property type="match status" value="1"/>
</dbReference>
<feature type="compositionally biased region" description="Polar residues" evidence="3">
    <location>
        <begin position="647"/>
        <end position="663"/>
    </location>
</feature>
<dbReference type="SMART" id="SM00046">
    <property type="entry name" value="DAGKc"/>
    <property type="match status" value="1"/>
</dbReference>
<feature type="region of interest" description="Disordered" evidence="3">
    <location>
        <begin position="647"/>
        <end position="704"/>
    </location>
</feature>
<feature type="region of interest" description="Disordered" evidence="3">
    <location>
        <begin position="830"/>
        <end position="873"/>
    </location>
</feature>
<feature type="compositionally biased region" description="Polar residues" evidence="3">
    <location>
        <begin position="758"/>
        <end position="769"/>
    </location>
</feature>
<dbReference type="PROSITE" id="PS50010">
    <property type="entry name" value="DH_2"/>
    <property type="match status" value="1"/>
</dbReference>
<dbReference type="GO" id="GO:0003677">
    <property type="term" value="F:DNA binding"/>
    <property type="evidence" value="ECO:0007669"/>
    <property type="project" value="InterPro"/>
</dbReference>
<feature type="domain" description="PH" evidence="4">
    <location>
        <begin position="1162"/>
        <end position="1297"/>
    </location>
</feature>
<dbReference type="InterPro" id="IPR001849">
    <property type="entry name" value="PH_domain"/>
</dbReference>
<dbReference type="PANTHER" id="PTHR46572">
    <property type="entry name" value="RHO1 GDP-GTP EXCHANGE PROTEIN 1-RELATED"/>
    <property type="match status" value="1"/>
</dbReference>
<organism evidence="9 10">
    <name type="scientific">Wallemia hederae</name>
    <dbReference type="NCBI Taxonomy" id="1540922"/>
    <lineage>
        <taxon>Eukaryota</taxon>
        <taxon>Fungi</taxon>
        <taxon>Dikarya</taxon>
        <taxon>Basidiomycota</taxon>
        <taxon>Wallemiomycotina</taxon>
        <taxon>Wallemiomycetes</taxon>
        <taxon>Wallemiales</taxon>
        <taxon>Wallemiaceae</taxon>
        <taxon>Wallemia</taxon>
    </lineage>
</organism>
<dbReference type="InterPro" id="IPR036388">
    <property type="entry name" value="WH-like_DNA-bd_sf"/>
</dbReference>
<keyword evidence="10" id="KW-1185">Reference proteome</keyword>
<evidence type="ECO:0000256" key="3">
    <source>
        <dbReference type="SAM" id="MobiDB-lite"/>
    </source>
</evidence>
<evidence type="ECO:0000259" key="7">
    <source>
        <dbReference type="PROSITE" id="PS50219"/>
    </source>
</evidence>
<dbReference type="InterPro" id="IPR001206">
    <property type="entry name" value="Diacylglycerol_kinase_cat_dom"/>
</dbReference>
<feature type="compositionally biased region" description="Polar residues" evidence="3">
    <location>
        <begin position="177"/>
        <end position="187"/>
    </location>
</feature>
<dbReference type="Gene3D" id="3.40.50.10330">
    <property type="entry name" value="Probable inorganic polyphosphate/atp-NAD kinase, domain 1"/>
    <property type="match status" value="1"/>
</dbReference>
<dbReference type="SUPFAM" id="SSF111331">
    <property type="entry name" value="NAD kinase/diacylglycerol kinase-like"/>
    <property type="match status" value="1"/>
</dbReference>
<comment type="caution">
    <text evidence="9">The sequence shown here is derived from an EMBL/GenBank/DDBJ whole genome shotgun (WGS) entry which is preliminary data.</text>
</comment>
<dbReference type="InterPro" id="IPR052233">
    <property type="entry name" value="Rho-type_GEFs"/>
</dbReference>
<keyword evidence="2" id="KW-0344">Guanine-nucleotide releasing factor</keyword>
<dbReference type="InterPro" id="IPR016064">
    <property type="entry name" value="NAD/diacylglycerol_kinase_sf"/>
</dbReference>
<dbReference type="PROSITE" id="PS50330">
    <property type="entry name" value="UIM"/>
    <property type="match status" value="1"/>
</dbReference>
<dbReference type="SMART" id="SM00233">
    <property type="entry name" value="PH"/>
    <property type="match status" value="1"/>
</dbReference>
<dbReference type="Proteomes" id="UP000310189">
    <property type="component" value="Unassembled WGS sequence"/>
</dbReference>
<dbReference type="InterPro" id="IPR001180">
    <property type="entry name" value="CNH_dom"/>
</dbReference>
<proteinExistence type="predicted"/>
<feature type="region of interest" description="Disordered" evidence="3">
    <location>
        <begin position="177"/>
        <end position="251"/>
    </location>
</feature>
<accession>A0A4T0FGA0</accession>
<feature type="compositionally biased region" description="Low complexity" evidence="3">
    <location>
        <begin position="154"/>
        <end position="164"/>
    </location>
</feature>
<evidence type="ECO:0000259" key="6">
    <source>
        <dbReference type="PROSITE" id="PS50146"/>
    </source>
</evidence>
<evidence type="ECO:0000259" key="5">
    <source>
        <dbReference type="PROSITE" id="PS50010"/>
    </source>
</evidence>
<dbReference type="Gene3D" id="1.10.10.10">
    <property type="entry name" value="Winged helix-like DNA-binding domain superfamily/Winged helix DNA-binding domain"/>
    <property type="match status" value="1"/>
</dbReference>
<dbReference type="InterPro" id="IPR035899">
    <property type="entry name" value="DBL_dom_sf"/>
</dbReference>
<dbReference type="PANTHER" id="PTHR46572:SF1">
    <property type="entry name" value="RHO1 GUANINE NUCLEOTIDE EXCHANGE FACTOR TUS1"/>
    <property type="match status" value="1"/>
</dbReference>
<dbReference type="Gene3D" id="1.20.900.10">
    <property type="entry name" value="Dbl homology (DH) domain"/>
    <property type="match status" value="1"/>
</dbReference>
<evidence type="ECO:0000256" key="2">
    <source>
        <dbReference type="ARBA" id="ARBA00022658"/>
    </source>
</evidence>
<dbReference type="EMBL" id="SPNW01000057">
    <property type="protein sequence ID" value="TIA87387.1"/>
    <property type="molecule type" value="Genomic_DNA"/>
</dbReference>
<feature type="compositionally biased region" description="Polar residues" evidence="3">
    <location>
        <begin position="674"/>
        <end position="685"/>
    </location>
</feature>
<feature type="compositionally biased region" description="Low complexity" evidence="3">
    <location>
        <begin position="233"/>
        <end position="251"/>
    </location>
</feature>
<dbReference type="InterPro" id="IPR000219">
    <property type="entry name" value="DH_dom"/>
</dbReference>
<feature type="domain" description="DAGKc" evidence="6">
    <location>
        <begin position="274"/>
        <end position="421"/>
    </location>
</feature>
<evidence type="ECO:0000259" key="8">
    <source>
        <dbReference type="PROSITE" id="PS51504"/>
    </source>
</evidence>
<dbReference type="SUPFAM" id="SSF46785">
    <property type="entry name" value="Winged helix' DNA-binding domain"/>
    <property type="match status" value="1"/>
</dbReference>
<evidence type="ECO:0000256" key="1">
    <source>
        <dbReference type="ARBA" id="ARBA00020833"/>
    </source>
</evidence>
<dbReference type="GO" id="GO:0000786">
    <property type="term" value="C:nucleosome"/>
    <property type="evidence" value="ECO:0007669"/>
    <property type="project" value="InterPro"/>
</dbReference>
<dbReference type="InterPro" id="IPR003903">
    <property type="entry name" value="UIM_dom"/>
</dbReference>
<reference evidence="9 10" key="1">
    <citation type="submission" date="2019-03" db="EMBL/GenBank/DDBJ databases">
        <title>Sequencing 23 genomes of Wallemia ichthyophaga.</title>
        <authorList>
            <person name="Gostincar C."/>
        </authorList>
    </citation>
    <scope>NUCLEOTIDE SEQUENCE [LARGE SCALE GENOMIC DNA]</scope>
    <source>
        <strain evidence="9 10">EXF-5753</strain>
    </source>
</reference>
<dbReference type="Pfam" id="PF00780">
    <property type="entry name" value="CNH"/>
    <property type="match status" value="1"/>
</dbReference>
<feature type="compositionally biased region" description="Polar residues" evidence="3">
    <location>
        <begin position="858"/>
        <end position="868"/>
    </location>
</feature>
<dbReference type="InterPro" id="IPR017438">
    <property type="entry name" value="ATP-NAD_kinase_N"/>
</dbReference>
<dbReference type="InterPro" id="IPR036390">
    <property type="entry name" value="WH_DNA-bd_sf"/>
</dbReference>
<dbReference type="SMART" id="SM00526">
    <property type="entry name" value="H15"/>
    <property type="match status" value="1"/>
</dbReference>
<feature type="region of interest" description="Disordered" evidence="3">
    <location>
        <begin position="731"/>
        <end position="784"/>
    </location>
</feature>
<dbReference type="PROSITE" id="PS50003">
    <property type="entry name" value="PH_DOMAIN"/>
    <property type="match status" value="1"/>
</dbReference>
<feature type="domain" description="H15" evidence="8">
    <location>
        <begin position="8"/>
        <end position="112"/>
    </location>
</feature>
<dbReference type="InterPro" id="IPR011993">
    <property type="entry name" value="PH-like_dom_sf"/>
</dbReference>
<dbReference type="GO" id="GO:0005085">
    <property type="term" value="F:guanyl-nucleotide exchange factor activity"/>
    <property type="evidence" value="ECO:0007669"/>
    <property type="project" value="UniProtKB-KW"/>
</dbReference>
<dbReference type="OrthoDB" id="336240at2759"/>
<evidence type="ECO:0000259" key="4">
    <source>
        <dbReference type="PROSITE" id="PS50003"/>
    </source>
</evidence>
<feature type="domain" description="CNH" evidence="7">
    <location>
        <begin position="1335"/>
        <end position="1666"/>
    </location>
</feature>
<dbReference type="SUPFAM" id="SSF48065">
    <property type="entry name" value="DBL homology domain (DH-domain)"/>
    <property type="match status" value="1"/>
</dbReference>